<organism evidence="2 3">
    <name type="scientific">Bogoriella caseilytica</name>
    <dbReference type="NCBI Taxonomy" id="56055"/>
    <lineage>
        <taxon>Bacteria</taxon>
        <taxon>Bacillati</taxon>
        <taxon>Actinomycetota</taxon>
        <taxon>Actinomycetes</taxon>
        <taxon>Micrococcales</taxon>
        <taxon>Bogoriellaceae</taxon>
        <taxon>Bogoriella</taxon>
    </lineage>
</organism>
<comment type="caution">
    <text evidence="2">The sequence shown here is derived from an EMBL/GenBank/DDBJ whole genome shotgun (WGS) entry which is preliminary data.</text>
</comment>
<evidence type="ECO:0000313" key="2">
    <source>
        <dbReference type="EMBL" id="ROR73110.1"/>
    </source>
</evidence>
<name>A0A3N2BCY2_9MICO</name>
<keyword evidence="3" id="KW-1185">Reference proteome</keyword>
<dbReference type="Proteomes" id="UP000280668">
    <property type="component" value="Unassembled WGS sequence"/>
</dbReference>
<protein>
    <submittedName>
        <fullName evidence="2">Uncharacterized protein</fullName>
    </submittedName>
</protein>
<feature type="signal peptide" evidence="1">
    <location>
        <begin position="1"/>
        <end position="28"/>
    </location>
</feature>
<dbReference type="AlphaFoldDB" id="A0A3N2BCY2"/>
<dbReference type="EMBL" id="RKHK01000001">
    <property type="protein sequence ID" value="ROR73110.1"/>
    <property type="molecule type" value="Genomic_DNA"/>
</dbReference>
<evidence type="ECO:0000256" key="1">
    <source>
        <dbReference type="SAM" id="SignalP"/>
    </source>
</evidence>
<reference evidence="2 3" key="1">
    <citation type="submission" date="2018-11" db="EMBL/GenBank/DDBJ databases">
        <title>Sequencing the genomes of 1000 actinobacteria strains.</title>
        <authorList>
            <person name="Klenk H.-P."/>
        </authorList>
    </citation>
    <scope>NUCLEOTIDE SEQUENCE [LARGE SCALE GENOMIC DNA]</scope>
    <source>
        <strain evidence="2 3">DSM 11294</strain>
    </source>
</reference>
<feature type="chain" id="PRO_5038467707" evidence="1">
    <location>
        <begin position="29"/>
        <end position="372"/>
    </location>
</feature>
<keyword evidence="1" id="KW-0732">Signal</keyword>
<accession>A0A3N2BCY2</accession>
<sequence>MTRALRSDQARRGWITTAASFLSASALVACTSAGGSSTGEGLATDLAYLPVPAEGDAVTIQATDLDHVAEVTGHPKPDPEDGADAFLDWAVAVGPSQGGPVTTALGPDSLGWSANAAFADEVHEALGVSLLSVDRFTEVLSPPNSAAVLHGPYDTELIDSALGGRTEDVWQLGDPDGGLDPEAARLIAPSGSGTLMEVDDRLLIAPRPEPVTSLRDNQATTFDEDAPAVATAEALDAEPWYSATLIPDPYGPPDPAMLLEMDIEEFEAALGYEGLLPFAWLGVGLDLDGEAHLVRAVYTHLDEDSAHANAELLEAIVTGGRTLQGQPYSDHFELRTLEVEGEQVLMTLEQLDGAPGVARSMLQQREGLFFYR</sequence>
<evidence type="ECO:0000313" key="3">
    <source>
        <dbReference type="Proteomes" id="UP000280668"/>
    </source>
</evidence>
<gene>
    <name evidence="2" type="ORF">EDD31_1476</name>
</gene>
<dbReference type="PROSITE" id="PS51257">
    <property type="entry name" value="PROKAR_LIPOPROTEIN"/>
    <property type="match status" value="1"/>
</dbReference>
<proteinExistence type="predicted"/>